<evidence type="ECO:0000256" key="1">
    <source>
        <dbReference type="SAM" id="Phobius"/>
    </source>
</evidence>
<feature type="domain" description="DUF3592" evidence="2">
    <location>
        <begin position="111"/>
        <end position="159"/>
    </location>
</feature>
<sequence>MEVAEVQKQYIRELLIKGRKIEAIKYLRTNFDLTLRDAKRLAELIDEDIADDEYIKRPGPFSGGGVAILTIVFGLVGVIMLGVAIHLYTSNRSFVREAEQTVAIVVSNPSQPVFEYEINGQTYTYYSNVESDPPSYSMGEEVPIYVNPSNPNDVLINTFMDRWFLISLLGGMGVIFLGVSMLVFFAARAR</sequence>
<reference evidence="3 4" key="1">
    <citation type="submission" date="2019-02" db="EMBL/GenBank/DDBJ databases">
        <authorList>
            <person name="Goldberg S.R."/>
            <person name="Haltli B.A."/>
            <person name="Correa H."/>
            <person name="Russell K.G."/>
        </authorList>
    </citation>
    <scope>NUCLEOTIDE SEQUENCE [LARGE SCALE GENOMIC DNA]</scope>
    <source>
        <strain evidence="3 4">JCM 16186</strain>
    </source>
</reference>
<keyword evidence="1" id="KW-1133">Transmembrane helix</keyword>
<keyword evidence="4" id="KW-1185">Reference proteome</keyword>
<evidence type="ECO:0000313" key="4">
    <source>
        <dbReference type="Proteomes" id="UP000798808"/>
    </source>
</evidence>
<dbReference type="Pfam" id="PF12158">
    <property type="entry name" value="DUF3592"/>
    <property type="match status" value="1"/>
</dbReference>
<evidence type="ECO:0000313" key="3">
    <source>
        <dbReference type="EMBL" id="MTI26437.1"/>
    </source>
</evidence>
<name>A0ABW9RQI0_9BACT</name>
<feature type="transmembrane region" description="Helical" evidence="1">
    <location>
        <begin position="163"/>
        <end position="187"/>
    </location>
</feature>
<dbReference type="InterPro" id="IPR021994">
    <property type="entry name" value="DUF3592"/>
</dbReference>
<dbReference type="RefSeq" id="WP_155173450.1">
    <property type="nucleotide sequence ID" value="NZ_BAAAFL010000012.1"/>
</dbReference>
<dbReference type="EMBL" id="SMLW01000580">
    <property type="protein sequence ID" value="MTI26437.1"/>
    <property type="molecule type" value="Genomic_DNA"/>
</dbReference>
<accession>A0ABW9RQI0</accession>
<comment type="caution">
    <text evidence="3">The sequence shown here is derived from an EMBL/GenBank/DDBJ whole genome shotgun (WGS) entry which is preliminary data.</text>
</comment>
<protein>
    <submittedName>
        <fullName evidence="3">DUF3592 domain-containing protein</fullName>
    </submittedName>
</protein>
<keyword evidence="1" id="KW-0812">Transmembrane</keyword>
<proteinExistence type="predicted"/>
<keyword evidence="1" id="KW-0472">Membrane</keyword>
<feature type="transmembrane region" description="Helical" evidence="1">
    <location>
        <begin position="66"/>
        <end position="88"/>
    </location>
</feature>
<dbReference type="Proteomes" id="UP000798808">
    <property type="component" value="Unassembled WGS sequence"/>
</dbReference>
<organism evidence="3 4">
    <name type="scientific">Fulvivirga kasyanovii</name>
    <dbReference type="NCBI Taxonomy" id="396812"/>
    <lineage>
        <taxon>Bacteria</taxon>
        <taxon>Pseudomonadati</taxon>
        <taxon>Bacteroidota</taxon>
        <taxon>Cytophagia</taxon>
        <taxon>Cytophagales</taxon>
        <taxon>Fulvivirgaceae</taxon>
        <taxon>Fulvivirga</taxon>
    </lineage>
</organism>
<gene>
    <name evidence="3" type="ORF">E1163_15875</name>
</gene>
<evidence type="ECO:0000259" key="2">
    <source>
        <dbReference type="Pfam" id="PF12158"/>
    </source>
</evidence>